<keyword evidence="2" id="KW-1185">Reference proteome</keyword>
<dbReference type="PANTHER" id="PTHR12970">
    <property type="entry name" value="PROTEASOME ASSEMBLY CHAPERONE 2"/>
    <property type="match status" value="1"/>
</dbReference>
<dbReference type="OrthoDB" id="10260712at2759"/>
<gene>
    <name evidence="1" type="primary">psmg2_0</name>
    <name evidence="1" type="ORF">E2C01_066489</name>
</gene>
<proteinExistence type="predicted"/>
<reference evidence="1 2" key="1">
    <citation type="submission" date="2019-05" db="EMBL/GenBank/DDBJ databases">
        <title>Another draft genome of Portunus trituberculatus and its Hox gene families provides insights of decapod evolution.</title>
        <authorList>
            <person name="Jeong J.-H."/>
            <person name="Song I."/>
            <person name="Kim S."/>
            <person name="Choi T."/>
            <person name="Kim D."/>
            <person name="Ryu S."/>
            <person name="Kim W."/>
        </authorList>
    </citation>
    <scope>NUCLEOTIDE SEQUENCE [LARGE SCALE GENOMIC DNA]</scope>
    <source>
        <tissue evidence="1">Muscle</tissue>
    </source>
</reference>
<keyword evidence="1" id="KW-0647">Proteasome</keyword>
<accession>A0A5B7HLN0</accession>
<dbReference type="InterPro" id="IPR016562">
    <property type="entry name" value="Proteasome_assmbl_chp_2_euk"/>
</dbReference>
<dbReference type="EMBL" id="VSRR010034309">
    <property type="protein sequence ID" value="MPC72192.1"/>
    <property type="molecule type" value="Genomic_DNA"/>
</dbReference>
<dbReference type="AlphaFoldDB" id="A0A5B7HLN0"/>
<dbReference type="PANTHER" id="PTHR12970:SF1">
    <property type="entry name" value="PROTEASOME ASSEMBLY CHAPERONE 2"/>
    <property type="match status" value="1"/>
</dbReference>
<dbReference type="GO" id="GO:0000502">
    <property type="term" value="C:proteasome complex"/>
    <property type="evidence" value="ECO:0007669"/>
    <property type="project" value="UniProtKB-KW"/>
</dbReference>
<comment type="caution">
    <text evidence="1">The sequence shown here is derived from an EMBL/GenBank/DDBJ whole genome shotgun (WGS) entry which is preliminary data.</text>
</comment>
<evidence type="ECO:0000313" key="2">
    <source>
        <dbReference type="Proteomes" id="UP000324222"/>
    </source>
</evidence>
<dbReference type="InterPro" id="IPR038389">
    <property type="entry name" value="PSMG2_sf"/>
</dbReference>
<protein>
    <submittedName>
        <fullName evidence="1">Proteasome assembly chaperone 2</fullName>
    </submittedName>
</protein>
<dbReference type="Proteomes" id="UP000324222">
    <property type="component" value="Unassembled WGS sequence"/>
</dbReference>
<dbReference type="GO" id="GO:0005634">
    <property type="term" value="C:nucleus"/>
    <property type="evidence" value="ECO:0007669"/>
    <property type="project" value="TreeGrafter"/>
</dbReference>
<organism evidence="1 2">
    <name type="scientific">Portunus trituberculatus</name>
    <name type="common">Swimming crab</name>
    <name type="synonym">Neptunus trituberculatus</name>
    <dbReference type="NCBI Taxonomy" id="210409"/>
    <lineage>
        <taxon>Eukaryota</taxon>
        <taxon>Metazoa</taxon>
        <taxon>Ecdysozoa</taxon>
        <taxon>Arthropoda</taxon>
        <taxon>Crustacea</taxon>
        <taxon>Multicrustacea</taxon>
        <taxon>Malacostraca</taxon>
        <taxon>Eumalacostraca</taxon>
        <taxon>Eucarida</taxon>
        <taxon>Decapoda</taxon>
        <taxon>Pleocyemata</taxon>
        <taxon>Brachyura</taxon>
        <taxon>Eubrachyura</taxon>
        <taxon>Portunoidea</taxon>
        <taxon>Portunidae</taxon>
        <taxon>Portuninae</taxon>
        <taxon>Portunus</taxon>
    </lineage>
</organism>
<dbReference type="GO" id="GO:0043248">
    <property type="term" value="P:proteasome assembly"/>
    <property type="evidence" value="ECO:0007669"/>
    <property type="project" value="TreeGrafter"/>
</dbReference>
<dbReference type="GO" id="GO:0005829">
    <property type="term" value="C:cytosol"/>
    <property type="evidence" value="ECO:0007669"/>
    <property type="project" value="TreeGrafter"/>
</dbReference>
<name>A0A5B7HLN0_PORTR</name>
<sequence>MLVQACNKDSLPSLRDFTLILPSVSVGNAGQLAVDLLITNMPCEKVCLLCQLDGHFALLH</sequence>
<evidence type="ECO:0000313" key="1">
    <source>
        <dbReference type="EMBL" id="MPC72192.1"/>
    </source>
</evidence>
<dbReference type="Gene3D" id="3.40.50.10900">
    <property type="entry name" value="PAC-like subunit"/>
    <property type="match status" value="1"/>
</dbReference>